<keyword evidence="3" id="KW-1185">Reference proteome</keyword>
<dbReference type="Pfam" id="PF01636">
    <property type="entry name" value="APH"/>
    <property type="match status" value="1"/>
</dbReference>
<organism evidence="2 3">
    <name type="scientific">Armillaria tabescens</name>
    <name type="common">Ringless honey mushroom</name>
    <name type="synonym">Agaricus tabescens</name>
    <dbReference type="NCBI Taxonomy" id="1929756"/>
    <lineage>
        <taxon>Eukaryota</taxon>
        <taxon>Fungi</taxon>
        <taxon>Dikarya</taxon>
        <taxon>Basidiomycota</taxon>
        <taxon>Agaricomycotina</taxon>
        <taxon>Agaricomycetes</taxon>
        <taxon>Agaricomycetidae</taxon>
        <taxon>Agaricales</taxon>
        <taxon>Marasmiineae</taxon>
        <taxon>Physalacriaceae</taxon>
        <taxon>Desarmillaria</taxon>
    </lineage>
</organism>
<feature type="domain" description="Aminoglycoside phosphotransferase" evidence="1">
    <location>
        <begin position="88"/>
        <end position="149"/>
    </location>
</feature>
<dbReference type="SUPFAM" id="SSF56112">
    <property type="entry name" value="Protein kinase-like (PK-like)"/>
    <property type="match status" value="1"/>
</dbReference>
<dbReference type="Proteomes" id="UP001175211">
    <property type="component" value="Unassembled WGS sequence"/>
</dbReference>
<dbReference type="PANTHER" id="PTHR21310">
    <property type="entry name" value="AMINOGLYCOSIDE PHOSPHOTRANSFERASE-RELATED-RELATED"/>
    <property type="match status" value="1"/>
</dbReference>
<gene>
    <name evidence="2" type="ORF">EV420DRAFT_1340663</name>
</gene>
<sequence length="163" mass="18939">MTEVPGREYGSTRVGVHDMTADQLSVFKNTLRDWFDQLRALPPPGDHTISGFKGTGIFSYRIRKGGTVGPFRSQDEFHAQSFCTPWEPLDDRVRAALMKRQSTRHRICFTHGDITPHNILVDEQLRPTGLIDWECAGWMPEYWEYTRSIWIRQIYTGWCDLFG</sequence>
<dbReference type="EMBL" id="JAUEPS010000057">
    <property type="protein sequence ID" value="KAK0443709.1"/>
    <property type="molecule type" value="Genomic_DNA"/>
</dbReference>
<dbReference type="GeneID" id="85352476"/>
<evidence type="ECO:0000259" key="1">
    <source>
        <dbReference type="Pfam" id="PF01636"/>
    </source>
</evidence>
<dbReference type="InterPro" id="IPR051678">
    <property type="entry name" value="AGP_Transferase"/>
</dbReference>
<proteinExistence type="predicted"/>
<dbReference type="InterPro" id="IPR011009">
    <property type="entry name" value="Kinase-like_dom_sf"/>
</dbReference>
<comment type="caution">
    <text evidence="2">The sequence shown here is derived from an EMBL/GenBank/DDBJ whole genome shotgun (WGS) entry which is preliminary data.</text>
</comment>
<name>A0AA39JLU4_ARMTA</name>
<dbReference type="Gene3D" id="3.90.1200.10">
    <property type="match status" value="1"/>
</dbReference>
<evidence type="ECO:0000313" key="2">
    <source>
        <dbReference type="EMBL" id="KAK0443709.1"/>
    </source>
</evidence>
<dbReference type="RefSeq" id="XP_060324834.1">
    <property type="nucleotide sequence ID" value="XM_060468928.1"/>
</dbReference>
<reference evidence="2" key="1">
    <citation type="submission" date="2023-06" db="EMBL/GenBank/DDBJ databases">
        <authorList>
            <consortium name="Lawrence Berkeley National Laboratory"/>
            <person name="Ahrendt S."/>
            <person name="Sahu N."/>
            <person name="Indic B."/>
            <person name="Wong-Bajracharya J."/>
            <person name="Merenyi Z."/>
            <person name="Ke H.-M."/>
            <person name="Monk M."/>
            <person name="Kocsube S."/>
            <person name="Drula E."/>
            <person name="Lipzen A."/>
            <person name="Balint B."/>
            <person name="Henrissat B."/>
            <person name="Andreopoulos B."/>
            <person name="Martin F.M."/>
            <person name="Harder C.B."/>
            <person name="Rigling D."/>
            <person name="Ford K.L."/>
            <person name="Foster G.D."/>
            <person name="Pangilinan J."/>
            <person name="Papanicolaou A."/>
            <person name="Barry K."/>
            <person name="LaButti K."/>
            <person name="Viragh M."/>
            <person name="Koriabine M."/>
            <person name="Yan M."/>
            <person name="Riley R."/>
            <person name="Champramary S."/>
            <person name="Plett K.L."/>
            <person name="Tsai I.J."/>
            <person name="Slot J."/>
            <person name="Sipos G."/>
            <person name="Plett J."/>
            <person name="Nagy L.G."/>
            <person name="Grigoriev I.V."/>
        </authorList>
    </citation>
    <scope>NUCLEOTIDE SEQUENCE</scope>
    <source>
        <strain evidence="2">CCBAS 213</strain>
    </source>
</reference>
<evidence type="ECO:0000313" key="3">
    <source>
        <dbReference type="Proteomes" id="UP001175211"/>
    </source>
</evidence>
<protein>
    <recommendedName>
        <fullName evidence="1">Aminoglycoside phosphotransferase domain-containing protein</fullName>
    </recommendedName>
</protein>
<dbReference type="PANTHER" id="PTHR21310:SF55">
    <property type="entry name" value="AMINOGLYCOSIDE PHOSPHOTRANSFERASE DOMAIN-CONTAINING PROTEIN"/>
    <property type="match status" value="1"/>
</dbReference>
<accession>A0AA39JLU4</accession>
<dbReference type="InterPro" id="IPR002575">
    <property type="entry name" value="Aminoglycoside_PTrfase"/>
</dbReference>
<dbReference type="AlphaFoldDB" id="A0AA39JLU4"/>